<feature type="non-terminal residue" evidence="1">
    <location>
        <position position="172"/>
    </location>
</feature>
<evidence type="ECO:0000313" key="1">
    <source>
        <dbReference type="EMBL" id="MFC6663620.1"/>
    </source>
</evidence>
<gene>
    <name evidence="1" type="ORF">ACFP90_26775</name>
</gene>
<accession>A0ABW1ZTX2</accession>
<reference evidence="2" key="1">
    <citation type="journal article" date="2019" name="Int. J. Syst. Evol. Microbiol.">
        <title>The Global Catalogue of Microorganisms (GCM) 10K type strain sequencing project: providing services to taxonomists for standard genome sequencing and annotation.</title>
        <authorList>
            <consortium name="The Broad Institute Genomics Platform"/>
            <consortium name="The Broad Institute Genome Sequencing Center for Infectious Disease"/>
            <person name="Wu L."/>
            <person name="Ma J."/>
        </authorList>
    </citation>
    <scope>NUCLEOTIDE SEQUENCE [LARGE SCALE GENOMIC DNA]</scope>
    <source>
        <strain evidence="2">CCUG 63830</strain>
    </source>
</reference>
<dbReference type="SUPFAM" id="SSF52540">
    <property type="entry name" value="P-loop containing nucleoside triphosphate hydrolases"/>
    <property type="match status" value="1"/>
</dbReference>
<sequence>MNDVPQLAPEADQAASGNPHAGYLGNLVQDDPAKPYAQLFPLLCPLDEWCQNVLVQGGVGSGKTTSVFQNYGMSAAHLGHTVIAVDTKWPQRDSGLRELIGYWHAMGRDVVLFAPFEPNSVKLDVTGDLATFDAALRYSDTVMPPPEFRDEPGQHYKQLERRVLAALGQANS</sequence>
<proteinExistence type="predicted"/>
<comment type="caution">
    <text evidence="1">The sequence shown here is derived from an EMBL/GenBank/DDBJ whole genome shotgun (WGS) entry which is preliminary data.</text>
</comment>
<keyword evidence="2" id="KW-1185">Reference proteome</keyword>
<protein>
    <submittedName>
        <fullName evidence="1">Uncharacterized protein</fullName>
    </submittedName>
</protein>
<organism evidence="1 2">
    <name type="scientific">Deinococcus multiflagellatus</name>
    <dbReference type="NCBI Taxonomy" id="1656887"/>
    <lineage>
        <taxon>Bacteria</taxon>
        <taxon>Thermotogati</taxon>
        <taxon>Deinococcota</taxon>
        <taxon>Deinococci</taxon>
        <taxon>Deinococcales</taxon>
        <taxon>Deinococcaceae</taxon>
        <taxon>Deinococcus</taxon>
    </lineage>
</organism>
<evidence type="ECO:0000313" key="2">
    <source>
        <dbReference type="Proteomes" id="UP001596317"/>
    </source>
</evidence>
<dbReference type="Proteomes" id="UP001596317">
    <property type="component" value="Unassembled WGS sequence"/>
</dbReference>
<dbReference type="InterPro" id="IPR027417">
    <property type="entry name" value="P-loop_NTPase"/>
</dbReference>
<dbReference type="EMBL" id="JBHSWB010000004">
    <property type="protein sequence ID" value="MFC6663620.1"/>
    <property type="molecule type" value="Genomic_DNA"/>
</dbReference>
<name>A0ABW1ZTX2_9DEIO</name>